<sequence>MAIKKPEETEVKDRYNKSTILQSAKYKNRRDLLNVLLDEKKYYTISEVENEIKKYMNGGKK</sequence>
<evidence type="ECO:0000313" key="2">
    <source>
        <dbReference type="Proteomes" id="UP000235589"/>
    </source>
</evidence>
<protein>
    <submittedName>
        <fullName evidence="1">Uncharacterized protein</fullName>
    </submittedName>
</protein>
<keyword evidence="2" id="KW-1185">Reference proteome</keyword>
<dbReference type="KEGG" id="mpec:B9O19_00474"/>
<dbReference type="GeneID" id="98061898"/>
<gene>
    <name evidence="1" type="ORF">B9O19_00474</name>
</gene>
<dbReference type="AlphaFoldDB" id="A0A2K9P057"/>
<name>A0A2K9P057_9FIRM</name>
<organism evidence="1 2">
    <name type="scientific">Monoglobus pectinilyticus</name>
    <dbReference type="NCBI Taxonomy" id="1981510"/>
    <lineage>
        <taxon>Bacteria</taxon>
        <taxon>Bacillati</taxon>
        <taxon>Bacillota</taxon>
        <taxon>Clostridia</taxon>
        <taxon>Monoglobales</taxon>
        <taxon>Monoglobaceae</taxon>
        <taxon>Monoglobus</taxon>
    </lineage>
</organism>
<evidence type="ECO:0000313" key="1">
    <source>
        <dbReference type="EMBL" id="AUO18657.1"/>
    </source>
</evidence>
<reference evidence="1 2" key="1">
    <citation type="submission" date="2017-04" db="EMBL/GenBank/DDBJ databases">
        <title>Monoglobus pectinilyticus 14 draft genome.</title>
        <authorList>
            <person name="Kim C."/>
            <person name="Rosendale D.I."/>
            <person name="Kelly W.J."/>
            <person name="Tannock G.W."/>
            <person name="Patchett M.L."/>
            <person name="Jordens J.Z."/>
        </authorList>
    </citation>
    <scope>NUCLEOTIDE SEQUENCE [LARGE SCALE GENOMIC DNA]</scope>
    <source>
        <strain evidence="1 2">14</strain>
    </source>
</reference>
<proteinExistence type="predicted"/>
<dbReference type="EMBL" id="CP020991">
    <property type="protein sequence ID" value="AUO18657.1"/>
    <property type="molecule type" value="Genomic_DNA"/>
</dbReference>
<dbReference type="RefSeq" id="WP_172620948.1">
    <property type="nucleotide sequence ID" value="NZ_CP020991.1"/>
</dbReference>
<dbReference type="Proteomes" id="UP000235589">
    <property type="component" value="Chromosome"/>
</dbReference>
<accession>A0A2K9P057</accession>